<evidence type="ECO:0000313" key="3">
    <source>
        <dbReference type="Proteomes" id="UP000759103"/>
    </source>
</evidence>
<keyword evidence="3" id="KW-1185">Reference proteome</keyword>
<reference evidence="2 3" key="1">
    <citation type="submission" date="2021-07" db="EMBL/GenBank/DDBJ databases">
        <title>Sphingomonas sp.</title>
        <authorList>
            <person name="Feng G."/>
            <person name="Li J."/>
            <person name="Pan M."/>
        </authorList>
    </citation>
    <scope>NUCLEOTIDE SEQUENCE [LARGE SCALE GENOMIC DNA]</scope>
    <source>
        <strain evidence="2 3">RRHST34</strain>
    </source>
</reference>
<dbReference type="InterPro" id="IPR005546">
    <property type="entry name" value="Autotransporte_beta"/>
</dbReference>
<dbReference type="Gene3D" id="2.40.128.130">
    <property type="entry name" value="Autotransporter beta-domain"/>
    <property type="match status" value="1"/>
</dbReference>
<gene>
    <name evidence="2" type="ORF">KZ820_17640</name>
</gene>
<organism evidence="2 3">
    <name type="scientific">Sphingomonas citri</name>
    <dbReference type="NCBI Taxonomy" id="2862499"/>
    <lineage>
        <taxon>Bacteria</taxon>
        <taxon>Pseudomonadati</taxon>
        <taxon>Pseudomonadota</taxon>
        <taxon>Alphaproteobacteria</taxon>
        <taxon>Sphingomonadales</taxon>
        <taxon>Sphingomonadaceae</taxon>
        <taxon>Sphingomonas</taxon>
    </lineage>
</organism>
<evidence type="ECO:0000313" key="2">
    <source>
        <dbReference type="EMBL" id="MBW6532568.1"/>
    </source>
</evidence>
<dbReference type="PROSITE" id="PS51208">
    <property type="entry name" value="AUTOTRANSPORTER"/>
    <property type="match status" value="1"/>
</dbReference>
<dbReference type="Gene3D" id="2.160.20.160">
    <property type="match status" value="1"/>
</dbReference>
<name>A0ABS7BSL5_9SPHN</name>
<dbReference type="SMART" id="SM00869">
    <property type="entry name" value="Autotransporter"/>
    <property type="match status" value="1"/>
</dbReference>
<proteinExistence type="predicted"/>
<dbReference type="SUPFAM" id="SSF103515">
    <property type="entry name" value="Autotransporter"/>
    <property type="match status" value="1"/>
</dbReference>
<evidence type="ECO:0000259" key="1">
    <source>
        <dbReference type="PROSITE" id="PS51208"/>
    </source>
</evidence>
<dbReference type="InterPro" id="IPR036709">
    <property type="entry name" value="Autotransporte_beta_dom_sf"/>
</dbReference>
<protein>
    <recommendedName>
        <fullName evidence="1">Autotransporter domain-containing protein</fullName>
    </recommendedName>
</protein>
<dbReference type="Proteomes" id="UP000759103">
    <property type="component" value="Unassembled WGS sequence"/>
</dbReference>
<sequence>MVTTPGSTVSVSGDAIVRTGPYAAIDVAATGVTLSIAGEIDGSSHAGIRLDVGAPYNLACDDRLPGAPVPCPPGYIYSAYPPSASATIAIAAGASVGGAHALSVSLSPANYGATARAVVTNAGLMSGNAGAAIIVDLPQTSSYSYNQVSVVNGGSGAIAGITGHVANITNDGTITGVGGTAINVSRPLSLINRGTIVGAVVVDSGTSETSTIDSRVGTIDGSLTFGNGNDVLLARYVDGAIRTGVTGAINGGAGLDTLRLDVETDATLGAVALPTNFEQLGLNVASGVTATLGDGFNGPVQLAGAGSIVNRTTLIGSTQVITTSGLGLDAPVFVNAGTVRTTAGGSYAINVSAQTIENQGVIEAAGDGVSLGFAAQRFINSGTITAAGTGVSAFGVAFTNSGTIRSTAGIGVALSGSYGDKAINSGTISGAVAGVRLSTSLVNEGTISSDGTAVRLDWYGGIDNRAGGRISSGTLAIGPEGGGSLYNATVVNAGTIDGDVVLGRDTRPDSYNGNRYFAAEGGVLNGNLTLGGGDTLVVGLAGSGAGTFAGINGTVSATNSTLHYRVRDTRTADAAARAGFVSIGYDLFDGAALTLTGANAPLQFAGDGSVELSGDIVAGASPAITSGFVSYAPGEQQAASGALAVTSHGTLTLVRAPNANLYPGTAVILGERDTFTNAGTILLGGAVSAASAGRIVNTGAIRQAEGSAASDGITGGYGRLDLLNTGTIEVAGTAVRGQYYGTTIDNSGRLVSTATTAVITSSYADTIVNRAGGVIAGNGTAVRMYGGTLTNAGTITGDVLLGFNDYGISYGPVTYVAQGGTIAGDLHFGSGDDQFVSYNDDTGVSGTIDAGDGSDTFVHARGSSGNVTLGAPLLASFEREGARATGDGTLLTLRADTALTADLLLSGDATIVNTATLNGTIFATSAQLLPGGEVSTLAGLVNRGNVTGTISGTVRDFTNEGSISAARGAQWQQPAALNLITDVALTARNTGTIRGATILSGGDNGASFTPELRTLALDFSNSGTMSAAGATLQVAASTYLPRETALSLDNQGTIEATGGAGNAVQLSVYGNAPGNAASRIAVTNSGTIRANGGGAFADVGYPYYLSGIFRPATALTLNGTADTAMSVTNTASGVIVAMGARSTAIVAETGTFTLANAGTIRGGVGETIAYSNWYEQEGSTYYLPGAIQGSDDGNTIVNSGTIVGSIDLGDAADRIENTGRIVGDIFLNDGDDRVTLAGSFSGAIDGGAGTDTITVTGGTATTPIAFTRLTDVEQLSVTGGYATVAGAAALRQLDVTGGRLVGLAGSTISAPLITVARGATFGSAGTVDANLAIAGTLSPGASPGTMTVNGNVALAGGATALFEITPSVYDRLVVNGAVSIASGATLQLVSDTPLRAGTSYELITASGGVNGAFTTVQLPGSQPGLVLQDAGSLRLLAQFAQPTGLAPQVANSVAYVNAALAAAPRDAALLAAVPALLDAAGATDARAFARLTPESYASATQLGVDQALSLAQVARGGAFATDRAEAGAFTFAQTVGQWHRLAGDTASGSSAARAQSYGFLGGLGYGDRGWMVGAFAGYLNGRQQIGALGARTRADGVVAGVHARYTAPAGWGFSGSLLYDGGEARTDRALPGTVAASARYGLHSWVGDASLHQTLAVGGDWTLRPRVGVTYVRTTRDGVSEDGASPFALQVARERHVAGFVDAGLALARDDASDARFRPHVAFGLRHQVEGRRVDALAGFAGGPLGLAAAGASRASVVGTAAAGVDYRLSAAVNLFSAATAQTGRDDHQETITTGVRLRF</sequence>
<dbReference type="Pfam" id="PF03797">
    <property type="entry name" value="Autotransporter"/>
    <property type="match status" value="1"/>
</dbReference>
<accession>A0ABS7BSL5</accession>
<feature type="domain" description="Autotransporter" evidence="1">
    <location>
        <begin position="1523"/>
        <end position="1800"/>
    </location>
</feature>
<comment type="caution">
    <text evidence="2">The sequence shown here is derived from an EMBL/GenBank/DDBJ whole genome shotgun (WGS) entry which is preliminary data.</text>
</comment>
<dbReference type="RefSeq" id="WP_219750111.1">
    <property type="nucleotide sequence ID" value="NZ_JAHXZN010000008.1"/>
</dbReference>
<dbReference type="EMBL" id="JAHXZN010000008">
    <property type="protein sequence ID" value="MBW6532568.1"/>
    <property type="molecule type" value="Genomic_DNA"/>
</dbReference>